<dbReference type="AlphaFoldDB" id="A0A1M5MQ01"/>
<reference evidence="1 2" key="1">
    <citation type="submission" date="2016-11" db="EMBL/GenBank/DDBJ databases">
        <authorList>
            <person name="Jaros S."/>
            <person name="Januszkiewicz K."/>
            <person name="Wedrychowicz H."/>
        </authorList>
    </citation>
    <scope>NUCLEOTIDE SEQUENCE [LARGE SCALE GENOMIC DNA]</scope>
    <source>
        <strain evidence="1 2">DSM 18231</strain>
    </source>
</reference>
<name>A0A1M5MQ01_9GAMM</name>
<proteinExistence type="predicted"/>
<evidence type="ECO:0000313" key="2">
    <source>
        <dbReference type="Proteomes" id="UP000184000"/>
    </source>
</evidence>
<organism evidence="1 2">
    <name type="scientific">Stutzerimonas xanthomarina DSM 18231</name>
    <dbReference type="NCBI Taxonomy" id="1403346"/>
    <lineage>
        <taxon>Bacteria</taxon>
        <taxon>Pseudomonadati</taxon>
        <taxon>Pseudomonadota</taxon>
        <taxon>Gammaproteobacteria</taxon>
        <taxon>Pseudomonadales</taxon>
        <taxon>Pseudomonadaceae</taxon>
        <taxon>Stutzerimonas</taxon>
    </lineage>
</organism>
<dbReference type="Proteomes" id="UP000184000">
    <property type="component" value="Unassembled WGS sequence"/>
</dbReference>
<accession>A0A1M5MQ01</accession>
<sequence>MDKSRPIPRALLTGMFAGTAVLAYAAGVLSVNHSKPSTWEECMVANLEKAHSQAALSVLSKHCNAYPRRG</sequence>
<evidence type="ECO:0000313" key="1">
    <source>
        <dbReference type="EMBL" id="SHG79490.1"/>
    </source>
</evidence>
<dbReference type="EMBL" id="FQXA01000002">
    <property type="protein sequence ID" value="SHG79490.1"/>
    <property type="molecule type" value="Genomic_DNA"/>
</dbReference>
<gene>
    <name evidence="1" type="ORF">SAMN02744645_1424</name>
</gene>
<protein>
    <submittedName>
        <fullName evidence="1">Uncharacterized protein</fullName>
    </submittedName>
</protein>